<dbReference type="GO" id="GO:0005886">
    <property type="term" value="C:plasma membrane"/>
    <property type="evidence" value="ECO:0007669"/>
    <property type="project" value="InterPro"/>
</dbReference>
<evidence type="ECO:0000256" key="2">
    <source>
        <dbReference type="ARBA" id="ARBA00022519"/>
    </source>
</evidence>
<dbReference type="EMBL" id="AP018449">
    <property type="protein sequence ID" value="BBB91578.1"/>
    <property type="molecule type" value="Genomic_DNA"/>
</dbReference>
<feature type="transmembrane region" description="Helical" evidence="6">
    <location>
        <begin position="6"/>
        <end position="24"/>
    </location>
</feature>
<gene>
    <name evidence="7" type="ORF">MAMMFC1_02262</name>
</gene>
<dbReference type="NCBIfam" id="TIGR04409">
    <property type="entry name" value="LptC_YrbK"/>
    <property type="match status" value="1"/>
</dbReference>
<accession>A0A348AKI0</accession>
<keyword evidence="4 6" id="KW-1133">Transmembrane helix</keyword>
<dbReference type="Proteomes" id="UP000276437">
    <property type="component" value="Chromosome"/>
</dbReference>
<keyword evidence="1" id="KW-1003">Cell membrane</keyword>
<dbReference type="Gene3D" id="2.60.450.10">
    <property type="entry name" value="Lipopolysaccharide (LPS) transport protein A like domain"/>
    <property type="match status" value="1"/>
</dbReference>
<dbReference type="AlphaFoldDB" id="A0A348AKI0"/>
<dbReference type="RefSeq" id="WP_126308577.1">
    <property type="nucleotide sequence ID" value="NZ_AP018449.1"/>
</dbReference>
<evidence type="ECO:0000256" key="4">
    <source>
        <dbReference type="ARBA" id="ARBA00022989"/>
    </source>
</evidence>
<dbReference type="GO" id="GO:0017089">
    <property type="term" value="F:glycolipid transfer activity"/>
    <property type="evidence" value="ECO:0007669"/>
    <property type="project" value="TreeGrafter"/>
</dbReference>
<dbReference type="PANTHER" id="PTHR37481:SF1">
    <property type="entry name" value="LIPOPOLYSACCHARIDE EXPORT SYSTEM PROTEIN LPTC"/>
    <property type="match status" value="1"/>
</dbReference>
<dbReference type="Pfam" id="PF06835">
    <property type="entry name" value="LptC"/>
    <property type="match status" value="1"/>
</dbReference>
<reference evidence="7 8" key="1">
    <citation type="journal article" date="2018" name="Int. J. Syst. Evol. Microbiol.">
        <title>Methylomusa anaerophila gen. nov., sp. nov., an anaerobic methanol-utilizing bacterium isolated from a microbial fuel cell.</title>
        <authorList>
            <person name="Amano N."/>
            <person name="Yamamuro A."/>
            <person name="Miyahara M."/>
            <person name="Kouzuma A."/>
            <person name="Abe T."/>
            <person name="Watanabe K."/>
        </authorList>
    </citation>
    <scope>NUCLEOTIDE SEQUENCE [LARGE SCALE GENOMIC DNA]</scope>
    <source>
        <strain evidence="7 8">MMFC1</strain>
    </source>
</reference>
<evidence type="ECO:0000313" key="8">
    <source>
        <dbReference type="Proteomes" id="UP000276437"/>
    </source>
</evidence>
<sequence length="190" mass="20215">MHKTAYIAIACGLIFLVGGLYYFLKEEPLPPAPPDSQAAGKQSIPNLTFSGSTIVEEKDGKRIWELSAEIIEADTSQNIATLKNIKGVFYQEKGGKIDIVAKEAVLDTKTKDISLQGDIQATASDGAVFTAPQAKWSDKNKVFSGTGGIKLIRGDTIITGDTIETDASMEKVKVQGNARVLTGGTPNAGR</sequence>
<dbReference type="OrthoDB" id="1629081at2"/>
<evidence type="ECO:0000256" key="3">
    <source>
        <dbReference type="ARBA" id="ARBA00022692"/>
    </source>
</evidence>
<dbReference type="InterPro" id="IPR026265">
    <property type="entry name" value="LptC"/>
</dbReference>
<evidence type="ECO:0000313" key="7">
    <source>
        <dbReference type="EMBL" id="BBB91578.1"/>
    </source>
</evidence>
<evidence type="ECO:0000256" key="5">
    <source>
        <dbReference type="ARBA" id="ARBA00023136"/>
    </source>
</evidence>
<keyword evidence="2" id="KW-0997">Cell inner membrane</keyword>
<keyword evidence="3 6" id="KW-0812">Transmembrane</keyword>
<dbReference type="GO" id="GO:0030288">
    <property type="term" value="C:outer membrane-bounded periplasmic space"/>
    <property type="evidence" value="ECO:0007669"/>
    <property type="project" value="TreeGrafter"/>
</dbReference>
<dbReference type="PANTHER" id="PTHR37481">
    <property type="entry name" value="LIPOPOLYSACCHARIDE EXPORT SYSTEM PROTEIN LPTC"/>
    <property type="match status" value="1"/>
</dbReference>
<dbReference type="GO" id="GO:0015221">
    <property type="term" value="F:lipopolysaccharide transmembrane transporter activity"/>
    <property type="evidence" value="ECO:0007669"/>
    <property type="project" value="InterPro"/>
</dbReference>
<keyword evidence="5 6" id="KW-0472">Membrane</keyword>
<organism evidence="7 8">
    <name type="scientific">Methylomusa anaerophila</name>
    <dbReference type="NCBI Taxonomy" id="1930071"/>
    <lineage>
        <taxon>Bacteria</taxon>
        <taxon>Bacillati</taxon>
        <taxon>Bacillota</taxon>
        <taxon>Negativicutes</taxon>
        <taxon>Selenomonadales</taxon>
        <taxon>Sporomusaceae</taxon>
        <taxon>Methylomusa</taxon>
    </lineage>
</organism>
<dbReference type="InterPro" id="IPR052363">
    <property type="entry name" value="LPS_export_LptC"/>
</dbReference>
<name>A0A348AKI0_9FIRM</name>
<dbReference type="InterPro" id="IPR010664">
    <property type="entry name" value="LipoPS_assembly_LptC-rel"/>
</dbReference>
<evidence type="ECO:0000256" key="6">
    <source>
        <dbReference type="SAM" id="Phobius"/>
    </source>
</evidence>
<protein>
    <submittedName>
        <fullName evidence="7">Lipopolysaccharide-assembly, LptC-related</fullName>
    </submittedName>
</protein>
<proteinExistence type="predicted"/>
<keyword evidence="8" id="KW-1185">Reference proteome</keyword>
<evidence type="ECO:0000256" key="1">
    <source>
        <dbReference type="ARBA" id="ARBA00022475"/>
    </source>
</evidence>
<dbReference type="KEGG" id="mana:MAMMFC1_02262"/>